<dbReference type="InterPro" id="IPR017146">
    <property type="entry name" value="Lanti_2_LanM"/>
</dbReference>
<accession>L9VEE0</accession>
<dbReference type="Pfam" id="PF13575">
    <property type="entry name" value="DUF4135"/>
    <property type="match status" value="1"/>
</dbReference>
<dbReference type="SUPFAM" id="SSF158745">
    <property type="entry name" value="LanC-like"/>
    <property type="match status" value="1"/>
</dbReference>
<dbReference type="PIRSF" id="PIRSF037228">
    <property type="entry name" value="Lant_mod_RumM"/>
    <property type="match status" value="1"/>
</dbReference>
<dbReference type="GO" id="GO:0031179">
    <property type="term" value="P:peptide modification"/>
    <property type="evidence" value="ECO:0007669"/>
    <property type="project" value="InterPro"/>
</dbReference>
<reference evidence="3 4" key="1">
    <citation type="journal article" date="2014" name="PLoS Genet.">
        <title>Phylogenetically driven sequencing of extremely halophilic archaea reveals strategies for static and dynamic osmo-response.</title>
        <authorList>
            <person name="Becker E.A."/>
            <person name="Seitzer P.M."/>
            <person name="Tritt A."/>
            <person name="Larsen D."/>
            <person name="Krusor M."/>
            <person name="Yao A.I."/>
            <person name="Wu D."/>
            <person name="Madern D."/>
            <person name="Eisen J.A."/>
            <person name="Darling A.E."/>
            <person name="Facciotti M.T."/>
        </authorList>
    </citation>
    <scope>NUCLEOTIDE SEQUENCE [LARGE SCALE GENOMIC DNA]</scope>
    <source>
        <strain evidence="3 4">GA33</strain>
    </source>
</reference>
<dbReference type="AlphaFoldDB" id="L9VEE0"/>
<feature type="region of interest" description="Disordered" evidence="1">
    <location>
        <begin position="397"/>
        <end position="420"/>
    </location>
</feature>
<proteinExistence type="predicted"/>
<evidence type="ECO:0000313" key="4">
    <source>
        <dbReference type="Proteomes" id="UP000011599"/>
    </source>
</evidence>
<comment type="caution">
    <text evidence="3">The sequence shown here is derived from an EMBL/GenBank/DDBJ whole genome shotgun (WGS) entry which is preliminary data.</text>
</comment>
<organism evidence="3 4">
    <name type="scientific">Natronorubrum tibetense GA33</name>
    <dbReference type="NCBI Taxonomy" id="1114856"/>
    <lineage>
        <taxon>Archaea</taxon>
        <taxon>Methanobacteriati</taxon>
        <taxon>Methanobacteriota</taxon>
        <taxon>Stenosarchaea group</taxon>
        <taxon>Halobacteria</taxon>
        <taxon>Halobacteriales</taxon>
        <taxon>Natrialbaceae</taxon>
        <taxon>Natronorubrum</taxon>
    </lineage>
</organism>
<dbReference type="InterPro" id="IPR007822">
    <property type="entry name" value="LANC-like"/>
</dbReference>
<dbReference type="Gene3D" id="1.50.10.10">
    <property type="match status" value="1"/>
</dbReference>
<dbReference type="RefSeq" id="WP_006092971.1">
    <property type="nucleotide sequence ID" value="NZ_AOHW01000056.1"/>
</dbReference>
<dbReference type="OrthoDB" id="271351at2157"/>
<protein>
    <submittedName>
        <fullName evidence="3">Lantibiotic modifying enzyme</fullName>
    </submittedName>
</protein>
<dbReference type="Pfam" id="PF05147">
    <property type="entry name" value="LANC_like"/>
    <property type="match status" value="1"/>
</dbReference>
<dbReference type="NCBIfam" id="TIGR03897">
    <property type="entry name" value="lanti_2_LanM"/>
    <property type="match status" value="1"/>
</dbReference>
<dbReference type="InterPro" id="IPR025410">
    <property type="entry name" value="Lant_dehyd"/>
</dbReference>
<dbReference type="Proteomes" id="UP000011599">
    <property type="component" value="Unassembled WGS sequence"/>
</dbReference>
<dbReference type="STRING" id="1114856.GCA_000383975_04686"/>
<sequence>MDEFALAAIADVDAFPDDVALPDWVTTAQDVAASITDTHADARPALGKPPEEIPFADVLAPIVAFARDRVLEAGLERVPSSVVTSLQGALRQDLVRLCSDVLYVEFRTYIAVNRPSAFPDPATPAETDLYDEFIAGLRTENGLAELFAEYPVLPRFLARIVTQWCDAVREFDRRLDADWQSLGDTFNFDYEAVALTEASILDSDRHADGRRVVLLTFDDDTRVVYKPRSVRTEAAFDNFLKRAGDAVGVETRSVDVLAREAYGWVEHVAAEPCSSTDAMDAYYRRAGVVLASAYLLYLNDCHYENVVANGRSPVVVDAETLLTPAVSPSTDEAAPTDTATGAGSVLWTGLLPQSYASGTIPETAMVNGFGEPEIPIGSGPVETAWSNVNTNAMRRRERDAELMSPPPRNVPSVEESPDSPVAAAGYADEISETFAAVCRAVVEDRLSLPSRFSTLQTRVLFRNTQEYDGILSALQSPETLQDGRRLTFTTDVLVSEAMLADADDPAWDVVNAERRALLRLDVPRLTADANSGTLHCGDATIDGITESAGYRRVKERFTSLNADTIRKQCDVIEMALNPSASEEAAMSTPSHAASSPDIAVNDLMDAAGRVYDCVVDATVAHDNDAGEWVVRRETDAGRLQVGTAGDGLYEGQLGVAVFAAVVADQLHRDDARETALELTGPLRDAIRTNGAEAVDGLGLDGLGGAIYGLSVVGTVLNASECLAAAEDLVDTFEPDRISEGGPYDVMRGAAGVVLGCLVLHEHRPTSSALTVAREAGDALVGAAIADSGGAAWPTGPTDEHLTGYAHGAAGIAHALGRLTAVTGDPLYRECATQALQFEQQSYSNQRANWPDRREHGPAFADAWCHGRTGGVLARLALGNTPVPVHADVATVANRIGEHGRGVDGLCCGNAGRAVALAAAGAELDDDRLCDHARSRLGSEHDLQCVAGSAALAAHTSRVPNPTLFQGLSGIGFALLYTANPTVVPNVLQCEPA</sequence>
<name>L9VEE0_9EURY</name>
<keyword evidence="4" id="KW-1185">Reference proteome</keyword>
<dbReference type="PRINTS" id="PR01950">
    <property type="entry name" value="LANCSUPER"/>
</dbReference>
<dbReference type="SMART" id="SM01260">
    <property type="entry name" value="LANC_like"/>
    <property type="match status" value="1"/>
</dbReference>
<dbReference type="InterPro" id="IPR012341">
    <property type="entry name" value="6hp_glycosidase-like_sf"/>
</dbReference>
<evidence type="ECO:0000259" key="2">
    <source>
        <dbReference type="Pfam" id="PF13575"/>
    </source>
</evidence>
<feature type="domain" description="Lantibiotic biosynthesis protein dehydration" evidence="2">
    <location>
        <begin position="150"/>
        <end position="527"/>
    </location>
</feature>
<gene>
    <name evidence="3" type="ORF">C496_23276</name>
</gene>
<dbReference type="PATRIC" id="fig|1114856.3.peg.4803"/>
<evidence type="ECO:0000256" key="1">
    <source>
        <dbReference type="SAM" id="MobiDB-lite"/>
    </source>
</evidence>
<dbReference type="EMBL" id="AOHW01000056">
    <property type="protein sequence ID" value="ELY35550.1"/>
    <property type="molecule type" value="Genomic_DNA"/>
</dbReference>
<evidence type="ECO:0000313" key="3">
    <source>
        <dbReference type="EMBL" id="ELY35550.1"/>
    </source>
</evidence>
<dbReference type="CDD" id="cd04792">
    <property type="entry name" value="LanM-like"/>
    <property type="match status" value="1"/>
</dbReference>
<dbReference type="GO" id="GO:0005975">
    <property type="term" value="P:carbohydrate metabolic process"/>
    <property type="evidence" value="ECO:0007669"/>
    <property type="project" value="InterPro"/>
</dbReference>
<dbReference type="eggNOG" id="arCOG02007">
    <property type="taxonomic scope" value="Archaea"/>
</dbReference>